<dbReference type="PANTHER" id="PTHR43132:SF2">
    <property type="entry name" value="ARSENICAL RESISTANCE OPERON REPRESSOR ARSR-RELATED"/>
    <property type="match status" value="1"/>
</dbReference>
<dbReference type="InterPro" id="IPR036388">
    <property type="entry name" value="WH-like_DNA-bd_sf"/>
</dbReference>
<proteinExistence type="predicted"/>
<dbReference type="PROSITE" id="PS50987">
    <property type="entry name" value="HTH_ARSR_2"/>
    <property type="match status" value="1"/>
</dbReference>
<dbReference type="InterPro" id="IPR036390">
    <property type="entry name" value="WH_DNA-bd_sf"/>
</dbReference>
<accession>A0A7K1SB15</accession>
<reference evidence="5 6" key="1">
    <citation type="submission" date="2019-12" db="EMBL/GenBank/DDBJ databases">
        <title>Spirosoma sp. HMF4905 genome sequencing and assembly.</title>
        <authorList>
            <person name="Kang H."/>
            <person name="Cha I."/>
            <person name="Kim H."/>
            <person name="Joh K."/>
        </authorList>
    </citation>
    <scope>NUCLEOTIDE SEQUENCE [LARGE SCALE GENOMIC DNA]</scope>
    <source>
        <strain evidence="5 6">HMF4905</strain>
    </source>
</reference>
<dbReference type="Pfam" id="PF01022">
    <property type="entry name" value="HTH_5"/>
    <property type="match status" value="1"/>
</dbReference>
<evidence type="ECO:0000256" key="2">
    <source>
        <dbReference type="ARBA" id="ARBA00023125"/>
    </source>
</evidence>
<protein>
    <submittedName>
        <fullName evidence="5">Metalloregulator ArsR/SmtB family transcription factor</fullName>
    </submittedName>
</protein>
<name>A0A7K1SB15_9BACT</name>
<keyword evidence="3" id="KW-0804">Transcription</keyword>
<dbReference type="GO" id="GO:0003700">
    <property type="term" value="F:DNA-binding transcription factor activity"/>
    <property type="evidence" value="ECO:0007669"/>
    <property type="project" value="InterPro"/>
</dbReference>
<feature type="domain" description="HTH arsR-type" evidence="4">
    <location>
        <begin position="3"/>
        <end position="92"/>
    </location>
</feature>
<dbReference type="PRINTS" id="PR00778">
    <property type="entry name" value="HTHARSR"/>
</dbReference>
<gene>
    <name evidence="5" type="ORF">GO755_13095</name>
</gene>
<dbReference type="Gene3D" id="1.10.10.10">
    <property type="entry name" value="Winged helix-like DNA-binding domain superfamily/Winged helix DNA-binding domain"/>
    <property type="match status" value="1"/>
</dbReference>
<keyword evidence="6" id="KW-1185">Reference proteome</keyword>
<organism evidence="5 6">
    <name type="scientific">Spirosoma arboris</name>
    <dbReference type="NCBI Taxonomy" id="2682092"/>
    <lineage>
        <taxon>Bacteria</taxon>
        <taxon>Pseudomonadati</taxon>
        <taxon>Bacteroidota</taxon>
        <taxon>Cytophagia</taxon>
        <taxon>Cytophagales</taxon>
        <taxon>Cytophagaceae</taxon>
        <taxon>Spirosoma</taxon>
    </lineage>
</organism>
<dbReference type="SUPFAM" id="SSF46785">
    <property type="entry name" value="Winged helix' DNA-binding domain"/>
    <property type="match status" value="1"/>
</dbReference>
<dbReference type="AlphaFoldDB" id="A0A7K1SB15"/>
<dbReference type="CDD" id="cd00090">
    <property type="entry name" value="HTH_ARSR"/>
    <property type="match status" value="1"/>
</dbReference>
<sequence length="92" mass="10536">MNPEEHHRIRIANVLKVLANPIRIQIIRLLAEQGELNVSVIQSHLKISQALTSTYLIKMTDHGLVSSTRRGKEIYYSLVDPVLIDIVRLLLR</sequence>
<keyword evidence="2" id="KW-0238">DNA-binding</keyword>
<keyword evidence="1" id="KW-0805">Transcription regulation</keyword>
<dbReference type="InterPro" id="IPR001845">
    <property type="entry name" value="HTH_ArsR_DNA-bd_dom"/>
</dbReference>
<dbReference type="InterPro" id="IPR011991">
    <property type="entry name" value="ArsR-like_HTH"/>
</dbReference>
<evidence type="ECO:0000313" key="5">
    <source>
        <dbReference type="EMBL" id="MVM30970.1"/>
    </source>
</evidence>
<evidence type="ECO:0000256" key="3">
    <source>
        <dbReference type="ARBA" id="ARBA00023163"/>
    </source>
</evidence>
<evidence type="ECO:0000256" key="1">
    <source>
        <dbReference type="ARBA" id="ARBA00023015"/>
    </source>
</evidence>
<evidence type="ECO:0000259" key="4">
    <source>
        <dbReference type="PROSITE" id="PS50987"/>
    </source>
</evidence>
<dbReference type="Proteomes" id="UP000436006">
    <property type="component" value="Unassembled WGS sequence"/>
</dbReference>
<comment type="caution">
    <text evidence="5">The sequence shown here is derived from an EMBL/GenBank/DDBJ whole genome shotgun (WGS) entry which is preliminary data.</text>
</comment>
<dbReference type="SMART" id="SM00418">
    <property type="entry name" value="HTH_ARSR"/>
    <property type="match status" value="1"/>
</dbReference>
<dbReference type="EMBL" id="WPIN01000004">
    <property type="protein sequence ID" value="MVM30970.1"/>
    <property type="molecule type" value="Genomic_DNA"/>
</dbReference>
<dbReference type="PANTHER" id="PTHR43132">
    <property type="entry name" value="ARSENICAL RESISTANCE OPERON REPRESSOR ARSR-RELATED"/>
    <property type="match status" value="1"/>
</dbReference>
<dbReference type="GO" id="GO:0003677">
    <property type="term" value="F:DNA binding"/>
    <property type="evidence" value="ECO:0007669"/>
    <property type="project" value="UniProtKB-KW"/>
</dbReference>
<evidence type="ECO:0000313" key="6">
    <source>
        <dbReference type="Proteomes" id="UP000436006"/>
    </source>
</evidence>
<dbReference type="RefSeq" id="WP_157585405.1">
    <property type="nucleotide sequence ID" value="NZ_WPIN01000004.1"/>
</dbReference>
<dbReference type="InterPro" id="IPR051011">
    <property type="entry name" value="Metal_resp_trans_reg"/>
</dbReference>
<dbReference type="NCBIfam" id="NF033788">
    <property type="entry name" value="HTH_metalloreg"/>
    <property type="match status" value="1"/>
</dbReference>